<dbReference type="GO" id="GO:0016020">
    <property type="term" value="C:membrane"/>
    <property type="evidence" value="ECO:0007669"/>
    <property type="project" value="TreeGrafter"/>
</dbReference>
<keyword evidence="2" id="KW-0808">Transferase</keyword>
<proteinExistence type="predicted"/>
<feature type="domain" description="AB hydrolase-1" evidence="1">
    <location>
        <begin position="25"/>
        <end position="135"/>
    </location>
</feature>
<evidence type="ECO:0000313" key="3">
    <source>
        <dbReference type="Proteomes" id="UP000010467"/>
    </source>
</evidence>
<dbReference type="RefSeq" id="WP_015237407.1">
    <property type="nucleotide sequence ID" value="NC_019793.1"/>
</dbReference>
<dbReference type="GO" id="GO:0016787">
    <property type="term" value="F:hydrolase activity"/>
    <property type="evidence" value="ECO:0007669"/>
    <property type="project" value="UniProtKB-KW"/>
</dbReference>
<dbReference type="InterPro" id="IPR050266">
    <property type="entry name" value="AB_hydrolase_sf"/>
</dbReference>
<keyword evidence="2" id="KW-0012">Acyltransferase</keyword>
<dbReference type="Gene3D" id="3.40.50.1820">
    <property type="entry name" value="alpha/beta hydrolase"/>
    <property type="match status" value="1"/>
</dbReference>
<keyword evidence="3" id="KW-1185">Reference proteome</keyword>
<dbReference type="HOGENOM" id="CLU_020336_50_1_0"/>
<dbReference type="InterPro" id="IPR029058">
    <property type="entry name" value="AB_hydrolase_fold"/>
</dbReference>
<accession>L0A5J4</accession>
<organism evidence="2 3">
    <name type="scientific">Deinococcus peraridilitoris (strain DSM 19664 / LMG 22246 / CIP 109416 / KR-200)</name>
    <dbReference type="NCBI Taxonomy" id="937777"/>
    <lineage>
        <taxon>Bacteria</taxon>
        <taxon>Thermotogati</taxon>
        <taxon>Deinococcota</taxon>
        <taxon>Deinococci</taxon>
        <taxon>Deinococcales</taxon>
        <taxon>Deinococcaceae</taxon>
        <taxon>Deinococcus</taxon>
    </lineage>
</organism>
<dbReference type="PATRIC" id="fig|937777.3.peg.3695"/>
<dbReference type="GO" id="GO:0016746">
    <property type="term" value="F:acyltransferase activity"/>
    <property type="evidence" value="ECO:0007669"/>
    <property type="project" value="UniProtKB-KW"/>
</dbReference>
<dbReference type="OrthoDB" id="9797695at2"/>
<sequence>MARRTYEFFAENGRQITSTVSGSGPPLILVHGLSGSRRWWRRNLSAFETHYTVYRLELIGFGYARRQRPVPLAHSAAIIARWMEHAHIERAHVLGHSMGGHICLHLAARFPERVDKLILAATTGLLRGQWWRMALQLPRVAVNGHLDFVPVVTTDALRAGLFNLYRAGRELLSDNTSELLSQVQAETLVISGGRDLLVPPSLGLELCSQLVHGEHVLLERAGHVVMWDAPAEFNEAVLRFLRQPSGDLP</sequence>
<protein>
    <submittedName>
        <fullName evidence="2">Putative hydrolase or acyltransferase of alpha/beta superfamily</fullName>
    </submittedName>
</protein>
<dbReference type="PANTHER" id="PTHR43798">
    <property type="entry name" value="MONOACYLGLYCEROL LIPASE"/>
    <property type="match status" value="1"/>
</dbReference>
<reference evidence="3" key="1">
    <citation type="submission" date="2012-03" db="EMBL/GenBank/DDBJ databases">
        <title>Complete sequence of chromosome of Deinococcus peraridilitoris DSM 19664.</title>
        <authorList>
            <person name="Lucas S."/>
            <person name="Copeland A."/>
            <person name="Lapidus A."/>
            <person name="Glavina del Rio T."/>
            <person name="Dalin E."/>
            <person name="Tice H."/>
            <person name="Bruce D."/>
            <person name="Goodwin L."/>
            <person name="Pitluck S."/>
            <person name="Peters L."/>
            <person name="Mikhailova N."/>
            <person name="Lu M."/>
            <person name="Kyrpides N."/>
            <person name="Mavromatis K."/>
            <person name="Ivanova N."/>
            <person name="Brettin T."/>
            <person name="Detter J.C."/>
            <person name="Han C."/>
            <person name="Larimer F."/>
            <person name="Land M."/>
            <person name="Hauser L."/>
            <person name="Markowitz V."/>
            <person name="Cheng J.-F."/>
            <person name="Hugenholtz P."/>
            <person name="Woyke T."/>
            <person name="Wu D."/>
            <person name="Pukall R."/>
            <person name="Steenblock K."/>
            <person name="Brambilla E."/>
            <person name="Klenk H.-P."/>
            <person name="Eisen J.A."/>
        </authorList>
    </citation>
    <scope>NUCLEOTIDE SEQUENCE [LARGE SCALE GENOMIC DNA]</scope>
    <source>
        <strain evidence="3">DSM 19664 / LMG 22246 / CIP 109416 / KR-200</strain>
    </source>
</reference>
<dbReference type="Proteomes" id="UP000010467">
    <property type="component" value="Chromosome"/>
</dbReference>
<evidence type="ECO:0000313" key="2">
    <source>
        <dbReference type="EMBL" id="AFZ69111.1"/>
    </source>
</evidence>
<keyword evidence="2" id="KW-0378">Hydrolase</keyword>
<dbReference type="eggNOG" id="COG0596">
    <property type="taxonomic scope" value="Bacteria"/>
</dbReference>
<dbReference type="PRINTS" id="PR00111">
    <property type="entry name" value="ABHYDROLASE"/>
</dbReference>
<dbReference type="KEGG" id="dpd:Deipe_3685"/>
<dbReference type="EMBL" id="CP003382">
    <property type="protein sequence ID" value="AFZ69111.1"/>
    <property type="molecule type" value="Genomic_DNA"/>
</dbReference>
<dbReference type="SUPFAM" id="SSF53474">
    <property type="entry name" value="alpha/beta-Hydrolases"/>
    <property type="match status" value="1"/>
</dbReference>
<dbReference type="PANTHER" id="PTHR43798:SF33">
    <property type="entry name" value="HYDROLASE, PUTATIVE (AFU_ORTHOLOGUE AFUA_2G14860)-RELATED"/>
    <property type="match status" value="1"/>
</dbReference>
<dbReference type="InterPro" id="IPR000073">
    <property type="entry name" value="AB_hydrolase_1"/>
</dbReference>
<gene>
    <name evidence="2" type="ordered locus">Deipe_3685</name>
</gene>
<evidence type="ECO:0000259" key="1">
    <source>
        <dbReference type="Pfam" id="PF00561"/>
    </source>
</evidence>
<dbReference type="STRING" id="937777.Deipe_3685"/>
<dbReference type="AlphaFoldDB" id="L0A5J4"/>
<name>L0A5J4_DEIPD</name>
<dbReference type="Pfam" id="PF00561">
    <property type="entry name" value="Abhydrolase_1"/>
    <property type="match status" value="1"/>
</dbReference>